<protein>
    <submittedName>
        <fullName evidence="1">Uncharacterized protein</fullName>
    </submittedName>
</protein>
<reference evidence="1 2" key="1">
    <citation type="submission" date="2019-03" db="EMBL/GenBank/DDBJ databases">
        <title>Single cell metagenomics reveals metabolic interactions within the superorganism composed of flagellate Streblomastix strix and complex community of Bacteroidetes bacteria on its surface.</title>
        <authorList>
            <person name="Treitli S.C."/>
            <person name="Kolisko M."/>
            <person name="Husnik F."/>
            <person name="Keeling P."/>
            <person name="Hampl V."/>
        </authorList>
    </citation>
    <scope>NUCLEOTIDE SEQUENCE [LARGE SCALE GENOMIC DNA]</scope>
    <source>
        <strain evidence="1">ST1C</strain>
    </source>
</reference>
<evidence type="ECO:0000313" key="1">
    <source>
        <dbReference type="EMBL" id="KAA6370061.1"/>
    </source>
</evidence>
<dbReference type="EMBL" id="SNRW01015762">
    <property type="protein sequence ID" value="KAA6370061.1"/>
    <property type="molecule type" value="Genomic_DNA"/>
</dbReference>
<sequence length="15" mass="1730">ADSEIERPSKILEDK</sequence>
<feature type="non-terminal residue" evidence="1">
    <location>
        <position position="1"/>
    </location>
</feature>
<gene>
    <name evidence="1" type="ORF">EZS28_034412</name>
</gene>
<proteinExistence type="predicted"/>
<name>A0A5J4UJ18_9EUKA</name>
<comment type="caution">
    <text evidence="1">The sequence shown here is derived from an EMBL/GenBank/DDBJ whole genome shotgun (WGS) entry which is preliminary data.</text>
</comment>
<evidence type="ECO:0000313" key="2">
    <source>
        <dbReference type="Proteomes" id="UP000324800"/>
    </source>
</evidence>
<dbReference type="Proteomes" id="UP000324800">
    <property type="component" value="Unassembled WGS sequence"/>
</dbReference>
<organism evidence="1 2">
    <name type="scientific">Streblomastix strix</name>
    <dbReference type="NCBI Taxonomy" id="222440"/>
    <lineage>
        <taxon>Eukaryota</taxon>
        <taxon>Metamonada</taxon>
        <taxon>Preaxostyla</taxon>
        <taxon>Oxymonadida</taxon>
        <taxon>Streblomastigidae</taxon>
        <taxon>Streblomastix</taxon>
    </lineage>
</organism>
<accession>A0A5J4UJ18</accession>